<gene>
    <name evidence="1" type="ORF">A3D08_01915</name>
</gene>
<proteinExistence type="predicted"/>
<accession>A0A1F7HDU4</accession>
<protein>
    <recommendedName>
        <fullName evidence="3">DUF5666 domain-containing protein</fullName>
    </recommendedName>
</protein>
<evidence type="ECO:0000313" key="1">
    <source>
        <dbReference type="EMBL" id="OGK29441.1"/>
    </source>
</evidence>
<dbReference type="AlphaFoldDB" id="A0A1F7HDU4"/>
<dbReference type="Proteomes" id="UP000178098">
    <property type="component" value="Unassembled WGS sequence"/>
</dbReference>
<evidence type="ECO:0008006" key="3">
    <source>
        <dbReference type="Google" id="ProtNLM"/>
    </source>
</evidence>
<sequence length="251" mass="27943">MIQKNIYLLTTVVILITITFMRSPVFSVSVSITPSLSPSPTPTKEQTPIDSTIKSLKEKIENKVEEINKRTKKMIKGRVVSTKGNAVQITSPEGKKYTVTIDDTITTFYKVSVTGLDNAEQSDAEEGAYVLVQGPEIEDQVTANSLYIQPQYLVLSGQITTTDKDTFTISLVTQSRDTYTLDIEKGTKQLIMNSKDLSLSKSGFSKFRIGDRVHFVAEKSTDESSKNYSAIRTVIIPQEYFSEELSPTKSE</sequence>
<organism evidence="1 2">
    <name type="scientific">Candidatus Roizmanbacteria bacterium RIFCSPHIGHO2_02_FULL_43_11</name>
    <dbReference type="NCBI Taxonomy" id="1802043"/>
    <lineage>
        <taxon>Bacteria</taxon>
        <taxon>Candidatus Roizmaniibacteriota</taxon>
    </lineage>
</organism>
<name>A0A1F7HDU4_9BACT</name>
<comment type="caution">
    <text evidence="1">The sequence shown here is derived from an EMBL/GenBank/DDBJ whole genome shotgun (WGS) entry which is preliminary data.</text>
</comment>
<dbReference type="EMBL" id="MFZT01000047">
    <property type="protein sequence ID" value="OGK29441.1"/>
    <property type="molecule type" value="Genomic_DNA"/>
</dbReference>
<evidence type="ECO:0000313" key="2">
    <source>
        <dbReference type="Proteomes" id="UP000178098"/>
    </source>
</evidence>
<reference evidence="1 2" key="1">
    <citation type="journal article" date="2016" name="Nat. Commun.">
        <title>Thousands of microbial genomes shed light on interconnected biogeochemical processes in an aquifer system.</title>
        <authorList>
            <person name="Anantharaman K."/>
            <person name="Brown C.T."/>
            <person name="Hug L.A."/>
            <person name="Sharon I."/>
            <person name="Castelle C.J."/>
            <person name="Probst A.J."/>
            <person name="Thomas B.C."/>
            <person name="Singh A."/>
            <person name="Wilkins M.J."/>
            <person name="Karaoz U."/>
            <person name="Brodie E.L."/>
            <person name="Williams K.H."/>
            <person name="Hubbard S.S."/>
            <person name="Banfield J.F."/>
        </authorList>
    </citation>
    <scope>NUCLEOTIDE SEQUENCE [LARGE SCALE GENOMIC DNA]</scope>
</reference>